<organism evidence="1 2">
    <name type="scientific">Parachlamydia acanthamoebae</name>
    <dbReference type="NCBI Taxonomy" id="83552"/>
    <lineage>
        <taxon>Bacteria</taxon>
        <taxon>Pseudomonadati</taxon>
        <taxon>Chlamydiota</taxon>
        <taxon>Chlamydiia</taxon>
        <taxon>Parachlamydiales</taxon>
        <taxon>Parachlamydiaceae</taxon>
        <taxon>Parachlamydia</taxon>
    </lineage>
</organism>
<gene>
    <name evidence="1" type="ORF">DB43_ES00130</name>
</gene>
<evidence type="ECO:0000313" key="1">
    <source>
        <dbReference type="EMBL" id="KIA78139.1"/>
    </source>
</evidence>
<dbReference type="Proteomes" id="UP000031307">
    <property type="component" value="Unassembled WGS sequence"/>
</dbReference>
<dbReference type="InterPro" id="IPR002763">
    <property type="entry name" value="DUF72"/>
</dbReference>
<dbReference type="EMBL" id="JSAM01000037">
    <property type="protein sequence ID" value="KIA78139.1"/>
    <property type="molecule type" value="Genomic_DNA"/>
</dbReference>
<dbReference type="PATRIC" id="fig|83552.4.peg.679"/>
<reference evidence="1 2" key="1">
    <citation type="journal article" date="2014" name="Mol. Biol. Evol.">
        <title>Massive expansion of Ubiquitination-related gene families within the Chlamydiae.</title>
        <authorList>
            <person name="Domman D."/>
            <person name="Collingro A."/>
            <person name="Lagkouvardos I."/>
            <person name="Gehre L."/>
            <person name="Weinmaier T."/>
            <person name="Rattei T."/>
            <person name="Subtil A."/>
            <person name="Horn M."/>
        </authorList>
    </citation>
    <scope>NUCLEOTIDE SEQUENCE [LARGE SCALE GENOMIC DNA]</scope>
    <source>
        <strain evidence="1 2">OEW1</strain>
    </source>
</reference>
<protein>
    <recommendedName>
        <fullName evidence="3">DUF72 domain-containing protein</fullName>
    </recommendedName>
</protein>
<dbReference type="Pfam" id="PF01904">
    <property type="entry name" value="DUF72"/>
    <property type="match status" value="1"/>
</dbReference>
<dbReference type="InterPro" id="IPR036520">
    <property type="entry name" value="UPF0759_sf"/>
</dbReference>
<comment type="caution">
    <text evidence="1">The sequence shown here is derived from an EMBL/GenBank/DDBJ whole genome shotgun (WGS) entry which is preliminary data.</text>
</comment>
<evidence type="ECO:0008006" key="3">
    <source>
        <dbReference type="Google" id="ProtNLM"/>
    </source>
</evidence>
<dbReference type="PANTHER" id="PTHR30348:SF4">
    <property type="entry name" value="DUF72 DOMAIN-CONTAINING PROTEIN"/>
    <property type="match status" value="1"/>
</dbReference>
<name>A0A0C1EPG9_9BACT</name>
<proteinExistence type="predicted"/>
<dbReference type="AlphaFoldDB" id="A0A0C1EPG9"/>
<sequence length="257" mass="30637">MVNRDFMKKQSIHIGTSGWSYPHWKENFYPEEIKMKDWLNYYSSNFSTVEINSTFYRIPSISTVEKWTAQVPNNFLFSIKASQYITHRKRLHECEESLAYFYQTIRHFKEKMGPILFQLPPSFKMNKERLVDFISLLEKDLPCVFEFRNETWYNDDIYELLTKNKIALCITDLNGRLSPEEITAPFTYIRLHGPKEAYQGSYGSSQLKAWKKKIDKWTEKTVVYCYFDNDEKGYAIEDAKNLQNDFQKSSKIVTARY</sequence>
<dbReference type="SUPFAM" id="SSF117396">
    <property type="entry name" value="TM1631-like"/>
    <property type="match status" value="1"/>
</dbReference>
<accession>A0A0C1EPG9</accession>
<dbReference type="PANTHER" id="PTHR30348">
    <property type="entry name" value="UNCHARACTERIZED PROTEIN YECE"/>
    <property type="match status" value="1"/>
</dbReference>
<evidence type="ECO:0000313" key="2">
    <source>
        <dbReference type="Proteomes" id="UP000031307"/>
    </source>
</evidence>
<dbReference type="Gene3D" id="3.20.20.410">
    <property type="entry name" value="Protein of unknown function UPF0759"/>
    <property type="match status" value="1"/>
</dbReference>